<accession>A0A9D4G3X6</accession>
<dbReference type="GO" id="GO:0008270">
    <property type="term" value="F:zinc ion binding"/>
    <property type="evidence" value="ECO:0007669"/>
    <property type="project" value="UniProtKB-KW"/>
</dbReference>
<keyword evidence="5" id="KW-0539">Nucleus</keyword>
<dbReference type="AlphaFoldDB" id="A0A9D4G3X6"/>
<feature type="region of interest" description="Disordered" evidence="6">
    <location>
        <begin position="95"/>
        <end position="124"/>
    </location>
</feature>
<dbReference type="GO" id="GO:0048188">
    <property type="term" value="C:Set1C/COMPASS complex"/>
    <property type="evidence" value="ECO:0007669"/>
    <property type="project" value="InterPro"/>
</dbReference>
<reference evidence="8" key="1">
    <citation type="journal article" date="2019" name="bioRxiv">
        <title>The Genome of the Zebra Mussel, Dreissena polymorpha: A Resource for Invasive Species Research.</title>
        <authorList>
            <person name="McCartney M.A."/>
            <person name="Auch B."/>
            <person name="Kono T."/>
            <person name="Mallez S."/>
            <person name="Zhang Y."/>
            <person name="Obille A."/>
            <person name="Becker A."/>
            <person name="Abrahante J.E."/>
            <person name="Garbe J."/>
            <person name="Badalamenti J.P."/>
            <person name="Herman A."/>
            <person name="Mangelson H."/>
            <person name="Liachko I."/>
            <person name="Sullivan S."/>
            <person name="Sone E.D."/>
            <person name="Koren S."/>
            <person name="Silverstein K.A.T."/>
            <person name="Beckman K.B."/>
            <person name="Gohl D.M."/>
        </authorList>
    </citation>
    <scope>NUCLEOTIDE SEQUENCE</scope>
    <source>
        <strain evidence="8">Duluth1</strain>
        <tissue evidence="8">Whole animal</tissue>
    </source>
</reference>
<protein>
    <recommendedName>
        <fullName evidence="7">PHD-type domain-containing protein</fullName>
    </recommendedName>
</protein>
<evidence type="ECO:0000313" key="9">
    <source>
        <dbReference type="Proteomes" id="UP000828390"/>
    </source>
</evidence>
<evidence type="ECO:0000256" key="5">
    <source>
        <dbReference type="ARBA" id="ARBA00023242"/>
    </source>
</evidence>
<dbReference type="SUPFAM" id="SSF57903">
    <property type="entry name" value="FYVE/PHD zinc finger"/>
    <property type="match status" value="1"/>
</dbReference>
<dbReference type="Gene3D" id="3.30.40.10">
    <property type="entry name" value="Zinc/RING finger domain, C3HC4 (zinc finger)"/>
    <property type="match status" value="1"/>
</dbReference>
<dbReference type="InterPro" id="IPR013083">
    <property type="entry name" value="Znf_RING/FYVE/PHD"/>
</dbReference>
<proteinExistence type="predicted"/>
<dbReference type="PANTHER" id="PTHR46174">
    <property type="entry name" value="CXXC-TYPE ZINC FINGER PROTEIN 1"/>
    <property type="match status" value="1"/>
</dbReference>
<evidence type="ECO:0000256" key="6">
    <source>
        <dbReference type="SAM" id="MobiDB-lite"/>
    </source>
</evidence>
<comment type="caution">
    <text evidence="8">The sequence shown here is derived from an EMBL/GenBank/DDBJ whole genome shotgun (WGS) entry which is preliminary data.</text>
</comment>
<keyword evidence="3" id="KW-0863">Zinc-finger</keyword>
<evidence type="ECO:0000313" key="8">
    <source>
        <dbReference type="EMBL" id="KAH3807107.1"/>
    </source>
</evidence>
<dbReference type="InterPro" id="IPR019787">
    <property type="entry name" value="Znf_PHD-finger"/>
</dbReference>
<reference evidence="8" key="2">
    <citation type="submission" date="2020-11" db="EMBL/GenBank/DDBJ databases">
        <authorList>
            <person name="McCartney M.A."/>
            <person name="Auch B."/>
            <person name="Kono T."/>
            <person name="Mallez S."/>
            <person name="Becker A."/>
            <person name="Gohl D.M."/>
            <person name="Silverstein K.A.T."/>
            <person name="Koren S."/>
            <person name="Bechman K.B."/>
            <person name="Herman A."/>
            <person name="Abrahante J.E."/>
            <person name="Garbe J."/>
        </authorList>
    </citation>
    <scope>NUCLEOTIDE SEQUENCE</scope>
    <source>
        <strain evidence="8">Duluth1</strain>
        <tissue evidence="8">Whole animal</tissue>
    </source>
</reference>
<dbReference type="PANTHER" id="PTHR46174:SF1">
    <property type="entry name" value="CXXC-TYPE ZINC FINGER PROTEIN 1"/>
    <property type="match status" value="1"/>
</dbReference>
<name>A0A9D4G3X6_DREPO</name>
<keyword evidence="4" id="KW-0862">Zinc</keyword>
<organism evidence="8 9">
    <name type="scientific">Dreissena polymorpha</name>
    <name type="common">Zebra mussel</name>
    <name type="synonym">Mytilus polymorpha</name>
    <dbReference type="NCBI Taxonomy" id="45954"/>
    <lineage>
        <taxon>Eukaryota</taxon>
        <taxon>Metazoa</taxon>
        <taxon>Spiralia</taxon>
        <taxon>Lophotrochozoa</taxon>
        <taxon>Mollusca</taxon>
        <taxon>Bivalvia</taxon>
        <taxon>Autobranchia</taxon>
        <taxon>Heteroconchia</taxon>
        <taxon>Euheterodonta</taxon>
        <taxon>Imparidentia</taxon>
        <taxon>Neoheterodontei</taxon>
        <taxon>Myida</taxon>
        <taxon>Dreissenoidea</taxon>
        <taxon>Dreissenidae</taxon>
        <taxon>Dreissena</taxon>
    </lineage>
</organism>
<dbReference type="InterPro" id="IPR037869">
    <property type="entry name" value="Spp1/CFP1"/>
</dbReference>
<feature type="domain" description="PHD-type" evidence="7">
    <location>
        <begin position="127"/>
        <end position="166"/>
    </location>
</feature>
<evidence type="ECO:0000256" key="3">
    <source>
        <dbReference type="ARBA" id="ARBA00022771"/>
    </source>
</evidence>
<dbReference type="EMBL" id="JAIWYP010000006">
    <property type="protein sequence ID" value="KAH3807107.1"/>
    <property type="molecule type" value="Genomic_DNA"/>
</dbReference>
<comment type="subcellular location">
    <subcellularLocation>
        <location evidence="1">Nucleus</location>
    </subcellularLocation>
</comment>
<feature type="region of interest" description="Disordered" evidence="6">
    <location>
        <begin position="25"/>
        <end position="49"/>
    </location>
</feature>
<dbReference type="Proteomes" id="UP000828390">
    <property type="component" value="Unassembled WGS sequence"/>
</dbReference>
<dbReference type="InterPro" id="IPR011011">
    <property type="entry name" value="Znf_FYVE_PHD"/>
</dbReference>
<evidence type="ECO:0000256" key="1">
    <source>
        <dbReference type="ARBA" id="ARBA00004123"/>
    </source>
</evidence>
<keyword evidence="2" id="KW-0479">Metal-binding</keyword>
<dbReference type="GO" id="GO:0045893">
    <property type="term" value="P:positive regulation of DNA-templated transcription"/>
    <property type="evidence" value="ECO:0007669"/>
    <property type="project" value="TreeGrafter"/>
</dbReference>
<keyword evidence="9" id="KW-1185">Reference proteome</keyword>
<sequence length="166" mass="18219">MQQPKWIGEAIEKIKMLNHIQLACAPSQRDGHKGKSDKPKRVHIVNPEQTTQPVSGLAVDKLTQVMAQLQGAVEKLTISCGSSCIDSYVKPPVPFNRPGTGGANGGQRQEGPYLGNAQNQGYNSQRQGQGRFMIQCDHCDEWYHGSCVNITATDALDIQKYHCPNC</sequence>
<feature type="compositionally biased region" description="Basic and acidic residues" evidence="6">
    <location>
        <begin position="29"/>
        <end position="39"/>
    </location>
</feature>
<evidence type="ECO:0000256" key="2">
    <source>
        <dbReference type="ARBA" id="ARBA00022723"/>
    </source>
</evidence>
<evidence type="ECO:0000259" key="7">
    <source>
        <dbReference type="Pfam" id="PF00628"/>
    </source>
</evidence>
<evidence type="ECO:0000256" key="4">
    <source>
        <dbReference type="ARBA" id="ARBA00022833"/>
    </source>
</evidence>
<gene>
    <name evidence="8" type="ORF">DPMN_135440</name>
</gene>
<dbReference type="Pfam" id="PF00628">
    <property type="entry name" value="PHD"/>
    <property type="match status" value="1"/>
</dbReference>